<protein>
    <submittedName>
        <fullName evidence="2">Phenylacetate-coenzyme A ligase PaaK-like adenylate-forming protein</fullName>
    </submittedName>
</protein>
<sequence>MPRPPLDRWLVSRMGLPPDAPTPDRDTLREWQFRQLRRTIAHARCASPFYARRLARVDPDAVRTPQALAMLPRTSADDLRTRPEDFLCVSQDDVARVVTLSSSGSSGAPKRFFFTSGDLERTIEFFRHGMESIVPPDETVLALLPGNRPGGVGKLFAEAVARRGATAVFADDASNIPDVLDLLWTSRASCIIGSPVHVQAVAKLWRHLGLERGIIRSALMCWDTLSGAAATTIARAFGCDIFTHWGMTETCLGGAVDCAAGSGMHLREPDFLMEITDQDTGLPVPDGVYGEIVITTLSRRAMPLIRYRTGDMGRLVPGTCACGSPLRRLADVPGRIGHATILPDNTPLHQAELDELLLRIPDVLDLQASLNPARPVLTLEIDTLPGADPSRTVRNAAALIPKIVHARQTCGLTIETCVRHSDGRIGSGFEKRAITSSTPEVATT</sequence>
<dbReference type="EMBL" id="JAATJA010000001">
    <property type="protein sequence ID" value="NJB66461.1"/>
    <property type="molecule type" value="Genomic_DNA"/>
</dbReference>
<evidence type="ECO:0000313" key="2">
    <source>
        <dbReference type="EMBL" id="NJB66461.1"/>
    </source>
</evidence>
<dbReference type="Pfam" id="PF00501">
    <property type="entry name" value="AMP-binding"/>
    <property type="match status" value="1"/>
</dbReference>
<dbReference type="NCBIfam" id="NF045666">
    <property type="entry name" value="DVU1553_fam_AMP"/>
    <property type="match status" value="1"/>
</dbReference>
<comment type="caution">
    <text evidence="2">The sequence shown here is derived from an EMBL/GenBank/DDBJ whole genome shotgun (WGS) entry which is preliminary data.</text>
</comment>
<dbReference type="RefSeq" id="WP_167939598.1">
    <property type="nucleotide sequence ID" value="NZ_JAATJA010000001.1"/>
</dbReference>
<dbReference type="GO" id="GO:0016874">
    <property type="term" value="F:ligase activity"/>
    <property type="evidence" value="ECO:0007669"/>
    <property type="project" value="UniProtKB-KW"/>
</dbReference>
<dbReference type="Gene3D" id="3.40.50.12780">
    <property type="entry name" value="N-terminal domain of ligase-like"/>
    <property type="match status" value="1"/>
</dbReference>
<name>A0A846QDT2_9BACT</name>
<dbReference type="PANTHER" id="PTHR36932:SF1">
    <property type="entry name" value="CAPSULAR POLYSACCHARIDE BIOSYNTHESIS PROTEIN"/>
    <property type="match status" value="1"/>
</dbReference>
<dbReference type="PANTHER" id="PTHR36932">
    <property type="entry name" value="CAPSULAR POLYSACCHARIDE BIOSYNTHESIS PROTEIN"/>
    <property type="match status" value="1"/>
</dbReference>
<dbReference type="InterPro" id="IPR000873">
    <property type="entry name" value="AMP-dep_synth/lig_dom"/>
</dbReference>
<keyword evidence="3" id="KW-1185">Reference proteome</keyword>
<dbReference type="Proteomes" id="UP000580856">
    <property type="component" value="Unassembled WGS sequence"/>
</dbReference>
<gene>
    <name evidence="2" type="ORF">GGQ74_000101</name>
</gene>
<dbReference type="InterPro" id="IPR053158">
    <property type="entry name" value="CapK_Type1_Caps_Biosynth"/>
</dbReference>
<proteinExistence type="predicted"/>
<accession>A0A846QDT2</accession>
<reference evidence="2 3" key="1">
    <citation type="submission" date="2020-03" db="EMBL/GenBank/DDBJ databases">
        <title>Genomic Encyclopedia of Type Strains, Phase IV (KMG-IV): sequencing the most valuable type-strain genomes for metagenomic binning, comparative biology and taxonomic classification.</title>
        <authorList>
            <person name="Goeker M."/>
        </authorList>
    </citation>
    <scope>NUCLEOTIDE SEQUENCE [LARGE SCALE GENOMIC DNA]</scope>
    <source>
        <strain evidence="2 3">DSM 24233</strain>
    </source>
</reference>
<evidence type="ECO:0000259" key="1">
    <source>
        <dbReference type="Pfam" id="PF00501"/>
    </source>
</evidence>
<keyword evidence="2" id="KW-0436">Ligase</keyword>
<dbReference type="AlphaFoldDB" id="A0A846QDT2"/>
<dbReference type="InterPro" id="IPR042099">
    <property type="entry name" value="ANL_N_sf"/>
</dbReference>
<evidence type="ECO:0000313" key="3">
    <source>
        <dbReference type="Proteomes" id="UP000580856"/>
    </source>
</evidence>
<dbReference type="SUPFAM" id="SSF56801">
    <property type="entry name" value="Acetyl-CoA synthetase-like"/>
    <property type="match status" value="1"/>
</dbReference>
<organism evidence="2 3">
    <name type="scientific">Desulfobaculum xiamenense</name>
    <dbReference type="NCBI Taxonomy" id="995050"/>
    <lineage>
        <taxon>Bacteria</taxon>
        <taxon>Pseudomonadati</taxon>
        <taxon>Thermodesulfobacteriota</taxon>
        <taxon>Desulfovibrionia</taxon>
        <taxon>Desulfovibrionales</taxon>
        <taxon>Desulfovibrionaceae</taxon>
        <taxon>Desulfobaculum</taxon>
    </lineage>
</organism>
<feature type="domain" description="AMP-dependent synthetase/ligase" evidence="1">
    <location>
        <begin position="88"/>
        <end position="295"/>
    </location>
</feature>